<keyword evidence="3" id="KW-1185">Reference proteome</keyword>
<gene>
    <name evidence="2" type="ORF">THAOC_31028</name>
</gene>
<sequence>MISSSCEGDDGHNDFHTWASEAVFLRLSSLSRMRPTSNVVDDEDCNGDECNGSSHFYTWASERVFSCLPGINPPPVVCKERLPDFRRISKLQDEASRLDVQGNAIKDVASHESSSVSSIVVSSRENNDDGKPGNLQEGVESREPSSATVVPLYEKDERLEPADENDPSAVARSNSSPEGVFDELPSFDEWATGAVFKNMGIGEGGGENGETQYVIGNSVQQRRRTKQEFKIVLGHSSSEPPTQANAGAESIVSRNLCPDWIIFEDWAGAAVFNNLSKTVLGTDTDTDTDINGDMVCTVGGAAKNPDEVDNVTRREVSFNEWADEVVFKSIPSNNIVNKNILSNRRDQCNNSPSPQPLPAATLVKSIAAQNDVGTNGDGSVMAKSLKLFPSKEVTLEQSHPSSEEEKLFIPETASTRSTFEEWATSVIFGGMNAKEKSSEVCNKSLPLEKESKSNPAEQAHLKSDTCSETEHFGTWASSVVFNGIDARQKPKDEPSGVDKTHLHQNGIKTCVQDEDKSSSLDCAANCVKSRDEEDTSRGGSDRSEEPSTPLNPLMESPLSRIASTRHGSRKGLQDEVASHKSVGEMNVDFGQADGSNGLELPPKSQNLPNCTRVDEGERTISNLVDNDSLKNTQSAEDDETHKSDESKIAVDSPSLAGGNSDGSALPKEGTVYGHKAPQDNQLRDVYKKDAVPKSALHSLPVYIRFDYLIPRVISVSAVKARLEDRVGLVFVDRGHKIILSKMTSRSLYLHSELSVGDELLTVNNHRVKNAKKAAEFIRLTQGPLRLVTFTGKRPRESSLVMLRRNSFNPSDVWLANRNGMVHVVKARGKFGRSIRDGDVLLSVDGHTVLTATRASELLSKPEGSDPEAGQIAIILVFSLAKLRTRVAKKLGRKLPFTWSDDYSEGSLVHSGTRLVKIHDDGNVESLSRLGIGAPMLDEIEAFATSFYDCFQQAMDSLNRALVDAARENATTIPHSHSC</sequence>
<dbReference type="Proteomes" id="UP000266841">
    <property type="component" value="Unassembled WGS sequence"/>
</dbReference>
<organism evidence="2 3">
    <name type="scientific">Thalassiosira oceanica</name>
    <name type="common">Marine diatom</name>
    <dbReference type="NCBI Taxonomy" id="159749"/>
    <lineage>
        <taxon>Eukaryota</taxon>
        <taxon>Sar</taxon>
        <taxon>Stramenopiles</taxon>
        <taxon>Ochrophyta</taxon>
        <taxon>Bacillariophyta</taxon>
        <taxon>Coscinodiscophyceae</taxon>
        <taxon>Thalassiosirophycidae</taxon>
        <taxon>Thalassiosirales</taxon>
        <taxon>Thalassiosiraceae</taxon>
        <taxon>Thalassiosira</taxon>
    </lineage>
</organism>
<dbReference type="AlphaFoldDB" id="K0RA53"/>
<evidence type="ECO:0008006" key="4">
    <source>
        <dbReference type="Google" id="ProtNLM"/>
    </source>
</evidence>
<dbReference type="InterPro" id="IPR036034">
    <property type="entry name" value="PDZ_sf"/>
</dbReference>
<evidence type="ECO:0000313" key="3">
    <source>
        <dbReference type="Proteomes" id="UP000266841"/>
    </source>
</evidence>
<comment type="caution">
    <text evidence="2">The sequence shown here is derived from an EMBL/GenBank/DDBJ whole genome shotgun (WGS) entry which is preliminary data.</text>
</comment>
<dbReference type="OrthoDB" id="57379at2759"/>
<evidence type="ECO:0000313" key="2">
    <source>
        <dbReference type="EMBL" id="EJK50045.1"/>
    </source>
</evidence>
<feature type="region of interest" description="Disordered" evidence="1">
    <location>
        <begin position="447"/>
        <end position="467"/>
    </location>
</feature>
<dbReference type="EMBL" id="AGNL01044241">
    <property type="protein sequence ID" value="EJK50045.1"/>
    <property type="molecule type" value="Genomic_DNA"/>
</dbReference>
<evidence type="ECO:0000256" key="1">
    <source>
        <dbReference type="SAM" id="MobiDB-lite"/>
    </source>
</evidence>
<reference evidence="2 3" key="1">
    <citation type="journal article" date="2012" name="Genome Biol.">
        <title>Genome and low-iron response of an oceanic diatom adapted to chronic iron limitation.</title>
        <authorList>
            <person name="Lommer M."/>
            <person name="Specht M."/>
            <person name="Roy A.S."/>
            <person name="Kraemer L."/>
            <person name="Andreson R."/>
            <person name="Gutowska M.A."/>
            <person name="Wolf J."/>
            <person name="Bergner S.V."/>
            <person name="Schilhabel M.B."/>
            <person name="Klostermeier U.C."/>
            <person name="Beiko R.G."/>
            <person name="Rosenstiel P."/>
            <person name="Hippler M."/>
            <person name="Laroche J."/>
        </authorList>
    </citation>
    <scope>NUCLEOTIDE SEQUENCE [LARGE SCALE GENOMIC DNA]</scope>
    <source>
        <strain evidence="2 3">CCMP1005</strain>
    </source>
</reference>
<proteinExistence type="predicted"/>
<dbReference type="SUPFAM" id="SSF50156">
    <property type="entry name" value="PDZ domain-like"/>
    <property type="match status" value="1"/>
</dbReference>
<feature type="region of interest" description="Disordered" evidence="1">
    <location>
        <begin position="116"/>
        <end position="184"/>
    </location>
</feature>
<feature type="region of interest" description="Disordered" evidence="1">
    <location>
        <begin position="626"/>
        <end position="675"/>
    </location>
</feature>
<feature type="compositionally biased region" description="Basic and acidic residues" evidence="1">
    <location>
        <begin position="639"/>
        <end position="648"/>
    </location>
</feature>
<dbReference type="eggNOG" id="ENOG502QZ8Y">
    <property type="taxonomic scope" value="Eukaryota"/>
</dbReference>
<name>K0RA53_THAOC</name>
<protein>
    <recommendedName>
        <fullName evidence="4">PDZ domain-containing protein</fullName>
    </recommendedName>
</protein>
<feature type="region of interest" description="Disordered" evidence="1">
    <location>
        <begin position="586"/>
        <end position="610"/>
    </location>
</feature>
<feature type="region of interest" description="Disordered" evidence="1">
    <location>
        <begin position="525"/>
        <end position="559"/>
    </location>
</feature>
<feature type="compositionally biased region" description="Basic and acidic residues" evidence="1">
    <location>
        <begin position="528"/>
        <end position="545"/>
    </location>
</feature>
<accession>K0RA53</accession>